<evidence type="ECO:0000313" key="6">
    <source>
        <dbReference type="Proteomes" id="UP000231579"/>
    </source>
</evidence>
<proteinExistence type="inferred from homology"/>
<dbReference type="SMART" id="SM00316">
    <property type="entry name" value="S1"/>
    <property type="match status" value="4"/>
</dbReference>
<evidence type="ECO:0000313" key="5">
    <source>
        <dbReference type="EMBL" id="PJE70342.1"/>
    </source>
</evidence>
<feature type="domain" description="S1 motif" evidence="4">
    <location>
        <begin position="103"/>
        <end position="169"/>
    </location>
</feature>
<dbReference type="InterPro" id="IPR012340">
    <property type="entry name" value="NA-bd_OB-fold"/>
</dbReference>
<keyword evidence="2" id="KW-0689">Ribosomal protein</keyword>
<evidence type="ECO:0000256" key="2">
    <source>
        <dbReference type="ARBA" id="ARBA00022980"/>
    </source>
</evidence>
<dbReference type="PANTHER" id="PTHR10724">
    <property type="entry name" value="30S RIBOSOMAL PROTEIN S1"/>
    <property type="match status" value="1"/>
</dbReference>
<dbReference type="InterPro" id="IPR050437">
    <property type="entry name" value="Ribos_protein_bS1-like"/>
</dbReference>
<feature type="domain" description="S1 motif" evidence="4">
    <location>
        <begin position="285"/>
        <end position="348"/>
    </location>
</feature>
<dbReference type="CDD" id="cd04465">
    <property type="entry name" value="S1_RPS1_repeat_ec2_hs2"/>
    <property type="match status" value="1"/>
</dbReference>
<dbReference type="SUPFAM" id="SSF50249">
    <property type="entry name" value="Nucleic acid-binding proteins"/>
    <property type="match status" value="4"/>
</dbReference>
<evidence type="ECO:0000256" key="1">
    <source>
        <dbReference type="ARBA" id="ARBA00006767"/>
    </source>
</evidence>
<dbReference type="PRINTS" id="PR00681">
    <property type="entry name" value="RIBOSOMALS1"/>
</dbReference>
<dbReference type="Gene3D" id="2.40.50.140">
    <property type="entry name" value="Nucleic acid-binding proteins"/>
    <property type="match status" value="4"/>
</dbReference>
<name>A0A2M8L813_9BACT</name>
<comment type="similarity">
    <text evidence="1">Belongs to the bacterial ribosomal protein bS1 family.</text>
</comment>
<feature type="domain" description="S1 motif" evidence="4">
    <location>
        <begin position="18"/>
        <end position="85"/>
    </location>
</feature>
<organism evidence="5 6">
    <name type="scientific">Candidatus Shapirobacteria bacterium CG10_big_fil_rev_8_21_14_0_10_48_15</name>
    <dbReference type="NCBI Taxonomy" id="1974484"/>
    <lineage>
        <taxon>Bacteria</taxon>
        <taxon>Candidatus Shapironibacteriota</taxon>
    </lineage>
</organism>
<dbReference type="GO" id="GO:0006412">
    <property type="term" value="P:translation"/>
    <property type="evidence" value="ECO:0007669"/>
    <property type="project" value="TreeGrafter"/>
</dbReference>
<dbReference type="InterPro" id="IPR003029">
    <property type="entry name" value="S1_domain"/>
</dbReference>
<sequence>MEELLAQSRYEVRGLKRGDLIEGVVIEKTKSALYLDIGGKSEGMVIDREMKAAKDFIRGLQAGDKIKAIVTQAENDRGQPLLSLKRAALESSWDEFTTKLKTQEVVRVKGREVNRGGLVVEYKGFQGFIPSSQFGSKLEDKIDDLVEKDLEVKVIEVDQGKNRLIFSEKEVSDAGLLRAQKEALGKIKVSDEFQGEVTGVMPFGLFVKVKPAALKSQKPVTLEGLVHISEISWEKVETPNEFFKEGDHVKVKVLAIDKASDKLNLSIKQLTSDPWEGIDKKYKIDQKVKGEVVRMAPFGVFVKLSSGIEGLIHISKVPVEQVFKIGDKVNCYIETVDLENRRISLGLILTA</sequence>
<dbReference type="GO" id="GO:0003735">
    <property type="term" value="F:structural constituent of ribosome"/>
    <property type="evidence" value="ECO:0007669"/>
    <property type="project" value="TreeGrafter"/>
</dbReference>
<dbReference type="PROSITE" id="PS50126">
    <property type="entry name" value="S1"/>
    <property type="match status" value="4"/>
</dbReference>
<dbReference type="GO" id="GO:0003729">
    <property type="term" value="F:mRNA binding"/>
    <property type="evidence" value="ECO:0007669"/>
    <property type="project" value="TreeGrafter"/>
</dbReference>
<dbReference type="AlphaFoldDB" id="A0A2M8L813"/>
<gene>
    <name evidence="5" type="ORF">COU97_00175</name>
</gene>
<dbReference type="InterPro" id="IPR035104">
    <property type="entry name" value="Ribosomal_protein_S1-like"/>
</dbReference>
<dbReference type="Proteomes" id="UP000231579">
    <property type="component" value="Unassembled WGS sequence"/>
</dbReference>
<comment type="caution">
    <text evidence="5">The sequence shown here is derived from an EMBL/GenBank/DDBJ whole genome shotgun (WGS) entry which is preliminary data.</text>
</comment>
<accession>A0A2M8L813</accession>
<dbReference type="EMBL" id="PFEM01000004">
    <property type="protein sequence ID" value="PJE70342.1"/>
    <property type="molecule type" value="Genomic_DNA"/>
</dbReference>
<dbReference type="PANTHER" id="PTHR10724:SF7">
    <property type="entry name" value="SMALL RIBOSOMAL SUBUNIT PROTEIN BS1C"/>
    <property type="match status" value="1"/>
</dbReference>
<evidence type="ECO:0000256" key="3">
    <source>
        <dbReference type="ARBA" id="ARBA00023274"/>
    </source>
</evidence>
<feature type="domain" description="S1 motif" evidence="4">
    <location>
        <begin position="190"/>
        <end position="268"/>
    </location>
</feature>
<reference evidence="6" key="1">
    <citation type="submission" date="2017-09" db="EMBL/GenBank/DDBJ databases">
        <title>Depth-based differentiation of microbial function through sediment-hosted aquifers and enrichment of novel symbionts in the deep terrestrial subsurface.</title>
        <authorList>
            <person name="Probst A.J."/>
            <person name="Ladd B."/>
            <person name="Jarett J.K."/>
            <person name="Geller-Mcgrath D.E."/>
            <person name="Sieber C.M.K."/>
            <person name="Emerson J.B."/>
            <person name="Anantharaman K."/>
            <person name="Thomas B.C."/>
            <person name="Malmstrom R."/>
            <person name="Stieglmeier M."/>
            <person name="Klingl A."/>
            <person name="Woyke T."/>
            <person name="Ryan C.M."/>
            <person name="Banfield J.F."/>
        </authorList>
    </citation>
    <scope>NUCLEOTIDE SEQUENCE [LARGE SCALE GENOMIC DNA]</scope>
</reference>
<dbReference type="CDD" id="cd00164">
    <property type="entry name" value="S1_like"/>
    <property type="match status" value="1"/>
</dbReference>
<protein>
    <recommendedName>
        <fullName evidence="4">S1 motif domain-containing protein</fullName>
    </recommendedName>
</protein>
<feature type="non-terminal residue" evidence="5">
    <location>
        <position position="351"/>
    </location>
</feature>
<keyword evidence="3" id="KW-0687">Ribonucleoprotein</keyword>
<dbReference type="Pfam" id="PF00575">
    <property type="entry name" value="S1"/>
    <property type="match status" value="4"/>
</dbReference>
<evidence type="ECO:0000259" key="4">
    <source>
        <dbReference type="PROSITE" id="PS50126"/>
    </source>
</evidence>